<comment type="caution">
    <text evidence="2">The sequence shown here is derived from an EMBL/GenBank/DDBJ whole genome shotgun (WGS) entry which is preliminary data.</text>
</comment>
<reference evidence="2 3" key="1">
    <citation type="submission" date="2020-03" db="EMBL/GenBank/DDBJ databases">
        <title>Metabolic flexibility allows generalist bacteria to become dominant in a frequently disturbed ecosystem.</title>
        <authorList>
            <person name="Chen Y.-J."/>
            <person name="Leung P.M."/>
            <person name="Bay S.K."/>
            <person name="Hugenholtz P."/>
            <person name="Kessler A.J."/>
            <person name="Shelley G."/>
            <person name="Waite D.W."/>
            <person name="Cook P.L."/>
            <person name="Greening C."/>
        </authorList>
    </citation>
    <scope>NUCLEOTIDE SEQUENCE [LARGE SCALE GENOMIC DNA]</scope>
    <source>
        <strain evidence="2">SS_bin_28</strain>
    </source>
</reference>
<gene>
    <name evidence="2" type="ORF">HKN21_16545</name>
</gene>
<accession>A0A7Y2ECF5</accession>
<dbReference type="EMBL" id="JABDJR010000664">
    <property type="protein sequence ID" value="NNF08372.1"/>
    <property type="molecule type" value="Genomic_DNA"/>
</dbReference>
<organism evidence="2 3">
    <name type="scientific">Eiseniibacteriota bacterium</name>
    <dbReference type="NCBI Taxonomy" id="2212470"/>
    <lineage>
        <taxon>Bacteria</taxon>
        <taxon>Candidatus Eiseniibacteriota</taxon>
    </lineage>
</organism>
<keyword evidence="1" id="KW-0732">Signal</keyword>
<dbReference type="Proteomes" id="UP000547674">
    <property type="component" value="Unassembled WGS sequence"/>
</dbReference>
<evidence type="ECO:0000313" key="2">
    <source>
        <dbReference type="EMBL" id="NNF08372.1"/>
    </source>
</evidence>
<evidence type="ECO:0000313" key="3">
    <source>
        <dbReference type="Proteomes" id="UP000547674"/>
    </source>
</evidence>
<evidence type="ECO:0008006" key="4">
    <source>
        <dbReference type="Google" id="ProtNLM"/>
    </source>
</evidence>
<feature type="signal peptide" evidence="1">
    <location>
        <begin position="1"/>
        <end position="28"/>
    </location>
</feature>
<dbReference type="AlphaFoldDB" id="A0A7Y2ECF5"/>
<evidence type="ECO:0000256" key="1">
    <source>
        <dbReference type="SAM" id="SignalP"/>
    </source>
</evidence>
<sequence>MIRKLVSASTSVLLALLFLISLAHQSGAAEVTFYFEGTTTQAGDLPTACGGFVPSGSSISGSITLETTIPDLHPAPQQSIHPGAIVASSLQIGSNGFNHASDGSLQFQDQYNVTGDCGGALHDQLNFSPSVSGVSCSATFNVSIVGIDCTGTMFNSAANIPTTPPAPIYLPFDFTMTPSRGGETLVGSITSLSLEPPVAVESATWGRLKNLN</sequence>
<protein>
    <recommendedName>
        <fullName evidence="4">PEP-CTERM sorting domain-containing protein</fullName>
    </recommendedName>
</protein>
<name>A0A7Y2ECF5_UNCEI</name>
<feature type="chain" id="PRO_5030879133" description="PEP-CTERM sorting domain-containing protein" evidence="1">
    <location>
        <begin position="29"/>
        <end position="212"/>
    </location>
</feature>
<proteinExistence type="predicted"/>